<sequence length="106" mass="11114">MPPADRIEVVPAELVAHAGHLDRIADAVTLARQAGATTRLDADAYGQLCTTVPVLLGQVQRILLDGVGAAAGAVGDAADRLRTAADRYRATDARSQAALDRVRQRS</sequence>
<dbReference type="EMBL" id="CP159342">
    <property type="protein sequence ID" value="XCH75979.1"/>
    <property type="molecule type" value="Genomic_DNA"/>
</dbReference>
<evidence type="ECO:0000313" key="1">
    <source>
        <dbReference type="EMBL" id="XBP95276.1"/>
    </source>
</evidence>
<dbReference type="EMBL" id="CP157762">
    <property type="protein sequence ID" value="XBP95276.1"/>
    <property type="molecule type" value="Genomic_DNA"/>
</dbReference>
<protein>
    <submittedName>
        <fullName evidence="2">Type VII secretion target</fullName>
    </submittedName>
</protein>
<proteinExistence type="predicted"/>
<evidence type="ECO:0000313" key="2">
    <source>
        <dbReference type="EMBL" id="XCH75979.1"/>
    </source>
</evidence>
<dbReference type="InterPro" id="IPR022536">
    <property type="entry name" value="EspC"/>
</dbReference>
<dbReference type="AlphaFoldDB" id="A0AAU8HHJ5"/>
<dbReference type="RefSeq" id="WP_350935941.1">
    <property type="nucleotide sequence ID" value="NZ_CP157762.1"/>
</dbReference>
<organism evidence="2">
    <name type="scientific">Micromonospora sp. CCTCC AA 2012012</name>
    <dbReference type="NCBI Taxonomy" id="3111921"/>
    <lineage>
        <taxon>Bacteria</taxon>
        <taxon>Bacillati</taxon>
        <taxon>Actinomycetota</taxon>
        <taxon>Actinomycetes</taxon>
        <taxon>Micromonosporales</taxon>
        <taxon>Micromonosporaceae</taxon>
        <taxon>Micromonospora</taxon>
    </lineage>
</organism>
<gene>
    <name evidence="2" type="ORF">ABUL08_07800</name>
    <name evidence="1" type="ORF">VK199_07755</name>
</gene>
<name>A0AAU8HHJ5_9ACTN</name>
<reference evidence="1" key="1">
    <citation type="submission" date="2024-01" db="EMBL/GenBank/DDBJ databases">
        <title>The genome sequence of Micromonospora mangrovi CCTCC AA 2012012.</title>
        <authorList>
            <person name="Gao J."/>
        </authorList>
    </citation>
    <scope>NUCLEOTIDE SEQUENCE</scope>
    <source>
        <strain evidence="1">CCTCC AA 2012012</strain>
    </source>
</reference>
<dbReference type="Pfam" id="PF10824">
    <property type="entry name" value="T7SS_ESX_EspC"/>
    <property type="match status" value="1"/>
</dbReference>
<reference evidence="2" key="2">
    <citation type="submission" date="2024-06" db="EMBL/GenBank/DDBJ databases">
        <title>Micromonospora mangrovi CCTCC AA 2012012 genome sequences.</title>
        <authorList>
            <person name="Gao J."/>
        </authorList>
    </citation>
    <scope>NUCLEOTIDE SEQUENCE</scope>
    <source>
        <strain evidence="2">CCTCC AA 2012012</strain>
    </source>
</reference>
<dbReference type="GO" id="GO:0009306">
    <property type="term" value="P:protein secretion"/>
    <property type="evidence" value="ECO:0007669"/>
    <property type="project" value="InterPro"/>
</dbReference>
<accession>A0AAU8HHJ5</accession>